<reference evidence="1" key="1">
    <citation type="submission" date="2020-06" db="EMBL/GenBank/DDBJ databases">
        <title>WGS assembly of Ceratodon purpureus strain R40.</title>
        <authorList>
            <person name="Carey S.B."/>
            <person name="Jenkins J."/>
            <person name="Shu S."/>
            <person name="Lovell J.T."/>
            <person name="Sreedasyam A."/>
            <person name="Maumus F."/>
            <person name="Tiley G.P."/>
            <person name="Fernandez-Pozo N."/>
            <person name="Barry K."/>
            <person name="Chen C."/>
            <person name="Wang M."/>
            <person name="Lipzen A."/>
            <person name="Daum C."/>
            <person name="Saski C.A."/>
            <person name="Payton A.C."/>
            <person name="Mcbreen J.C."/>
            <person name="Conrad R.E."/>
            <person name="Kollar L.M."/>
            <person name="Olsson S."/>
            <person name="Huttunen S."/>
            <person name="Landis J.B."/>
            <person name="Wickett N.J."/>
            <person name="Johnson M.G."/>
            <person name="Rensing S.A."/>
            <person name="Grimwood J."/>
            <person name="Schmutz J."/>
            <person name="Mcdaniel S.F."/>
        </authorList>
    </citation>
    <scope>NUCLEOTIDE SEQUENCE</scope>
    <source>
        <strain evidence="1">R40</strain>
    </source>
</reference>
<evidence type="ECO:0000313" key="1">
    <source>
        <dbReference type="EMBL" id="KAG0575102.1"/>
    </source>
</evidence>
<dbReference type="AlphaFoldDB" id="A0A8T0HVI3"/>
<organism evidence="1 2">
    <name type="scientific">Ceratodon purpureus</name>
    <name type="common">Fire moss</name>
    <name type="synonym">Dicranum purpureum</name>
    <dbReference type="NCBI Taxonomy" id="3225"/>
    <lineage>
        <taxon>Eukaryota</taxon>
        <taxon>Viridiplantae</taxon>
        <taxon>Streptophyta</taxon>
        <taxon>Embryophyta</taxon>
        <taxon>Bryophyta</taxon>
        <taxon>Bryophytina</taxon>
        <taxon>Bryopsida</taxon>
        <taxon>Dicranidae</taxon>
        <taxon>Pseudoditrichales</taxon>
        <taxon>Ditrichaceae</taxon>
        <taxon>Ceratodon</taxon>
    </lineage>
</organism>
<dbReference type="EMBL" id="CM026426">
    <property type="protein sequence ID" value="KAG0575102.1"/>
    <property type="molecule type" value="Genomic_DNA"/>
</dbReference>
<proteinExistence type="predicted"/>
<protein>
    <submittedName>
        <fullName evidence="1">Uncharacterized protein</fullName>
    </submittedName>
</protein>
<dbReference type="Proteomes" id="UP000822688">
    <property type="component" value="Chromosome V"/>
</dbReference>
<comment type="caution">
    <text evidence="1">The sequence shown here is derived from an EMBL/GenBank/DDBJ whole genome shotgun (WGS) entry which is preliminary data.</text>
</comment>
<evidence type="ECO:0000313" key="2">
    <source>
        <dbReference type="Proteomes" id="UP000822688"/>
    </source>
</evidence>
<name>A0A8T0HVI3_CERPU</name>
<gene>
    <name evidence="1" type="ORF">KC19_VG318600</name>
</gene>
<accession>A0A8T0HVI3</accession>
<sequence>MDKEAILGWLVEIYRLKAKHHLTYPDVPCIGQFVHFSNKFRWNDGYYQEMVALSNALGLHFPDYFNRCRSPIRRLQTRAEHAAMVRRYNDKRRDVKAKASPVDTSEQDSTCNTISSQASCPGSQIDASAEFPVYRVCASPKALNIPRFPILTTRHLRL</sequence>
<keyword evidence="2" id="KW-1185">Reference proteome</keyword>